<dbReference type="Pfam" id="PF00700">
    <property type="entry name" value="Flagellin_C"/>
    <property type="match status" value="1"/>
</dbReference>
<proteinExistence type="inferred from homology"/>
<dbReference type="InterPro" id="IPR013384">
    <property type="entry name" value="Flagell_FlgL"/>
</dbReference>
<dbReference type="SUPFAM" id="SSF64518">
    <property type="entry name" value="Phase 1 flagellin"/>
    <property type="match status" value="1"/>
</dbReference>
<feature type="domain" description="Flagellin C-terminal" evidence="7">
    <location>
        <begin position="226"/>
        <end position="309"/>
    </location>
</feature>
<accession>A0ABP8V7P2</accession>
<evidence type="ECO:0000256" key="4">
    <source>
        <dbReference type="ARBA" id="ARBA00022525"/>
    </source>
</evidence>
<evidence type="ECO:0000313" key="8">
    <source>
        <dbReference type="EMBL" id="GAA4651897.1"/>
    </source>
</evidence>
<dbReference type="InterPro" id="IPR001492">
    <property type="entry name" value="Flagellin"/>
</dbReference>
<evidence type="ECO:0000259" key="7">
    <source>
        <dbReference type="Pfam" id="PF00700"/>
    </source>
</evidence>
<protein>
    <submittedName>
        <fullName evidence="8">Flagellar hook-associated protein FlgL</fullName>
    </submittedName>
</protein>
<evidence type="ECO:0000259" key="6">
    <source>
        <dbReference type="Pfam" id="PF00669"/>
    </source>
</evidence>
<keyword evidence="8" id="KW-0966">Cell projection</keyword>
<keyword evidence="5" id="KW-0975">Bacterial flagellum</keyword>
<keyword evidence="9" id="KW-1185">Reference proteome</keyword>
<comment type="similarity">
    <text evidence="3">Belongs to the bacterial flagellin family.</text>
</comment>
<dbReference type="RefSeq" id="WP_345198363.1">
    <property type="nucleotide sequence ID" value="NZ_BAABFL010000465.1"/>
</dbReference>
<dbReference type="Gene3D" id="1.20.1330.10">
    <property type="entry name" value="f41 fragment of flagellin, N-terminal domain"/>
    <property type="match status" value="1"/>
</dbReference>
<organism evidence="8 9">
    <name type="scientific">Kistimonas scapharcae</name>
    <dbReference type="NCBI Taxonomy" id="1036133"/>
    <lineage>
        <taxon>Bacteria</taxon>
        <taxon>Pseudomonadati</taxon>
        <taxon>Pseudomonadota</taxon>
        <taxon>Gammaproteobacteria</taxon>
        <taxon>Oceanospirillales</taxon>
        <taxon>Endozoicomonadaceae</taxon>
        <taxon>Kistimonas</taxon>
    </lineage>
</organism>
<keyword evidence="4" id="KW-0964">Secreted</keyword>
<comment type="subcellular location">
    <subcellularLocation>
        <location evidence="1">Bacterial flagellum</location>
    </subcellularLocation>
    <subcellularLocation>
        <location evidence="2">Secreted</location>
    </subcellularLocation>
</comment>
<feature type="domain" description="Flagellin N-terminal" evidence="6">
    <location>
        <begin position="6"/>
        <end position="141"/>
    </location>
</feature>
<evidence type="ECO:0000313" key="9">
    <source>
        <dbReference type="Proteomes" id="UP001500604"/>
    </source>
</evidence>
<evidence type="ECO:0000256" key="5">
    <source>
        <dbReference type="ARBA" id="ARBA00023143"/>
    </source>
</evidence>
<keyword evidence="8" id="KW-0969">Cilium</keyword>
<dbReference type="NCBIfam" id="TIGR02550">
    <property type="entry name" value="flagell_flgL"/>
    <property type="match status" value="1"/>
</dbReference>
<comment type="caution">
    <text evidence="8">The sequence shown here is derived from an EMBL/GenBank/DDBJ whole genome shotgun (WGS) entry which is preliminary data.</text>
</comment>
<dbReference type="PANTHER" id="PTHR42792">
    <property type="entry name" value="FLAGELLIN"/>
    <property type="match status" value="1"/>
</dbReference>
<dbReference type="InterPro" id="IPR046358">
    <property type="entry name" value="Flagellin_C"/>
</dbReference>
<gene>
    <name evidence="8" type="primary">flgL_2</name>
    <name evidence="8" type="ORF">GCM10023116_41810</name>
</gene>
<dbReference type="EMBL" id="BAABFL010000465">
    <property type="protein sequence ID" value="GAA4651897.1"/>
    <property type="molecule type" value="Genomic_DNA"/>
</dbReference>
<name>A0ABP8V7P2_9GAMM</name>
<dbReference type="PANTHER" id="PTHR42792:SF1">
    <property type="entry name" value="FLAGELLAR HOOK-ASSOCIATED PROTEIN 3"/>
    <property type="match status" value="1"/>
</dbReference>
<dbReference type="Proteomes" id="UP001500604">
    <property type="component" value="Unassembled WGS sequence"/>
</dbReference>
<reference evidence="9" key="1">
    <citation type="journal article" date="2019" name="Int. J. Syst. Evol. Microbiol.">
        <title>The Global Catalogue of Microorganisms (GCM) 10K type strain sequencing project: providing services to taxonomists for standard genome sequencing and annotation.</title>
        <authorList>
            <consortium name="The Broad Institute Genomics Platform"/>
            <consortium name="The Broad Institute Genome Sequencing Center for Infectious Disease"/>
            <person name="Wu L."/>
            <person name="Ma J."/>
        </authorList>
    </citation>
    <scope>NUCLEOTIDE SEQUENCE [LARGE SCALE GENOMIC DNA]</scope>
    <source>
        <strain evidence="9">JCM 17805</strain>
    </source>
</reference>
<sequence>MSEFRISTGQVFDNIRDRLQETTGDLNRTWDRIAEGTRLSQPADDPLTAVRLQGISREQVADSRYLENSASLDALLAREDNTLTAYGALLQRCRELILQAANGAMDPASLRAIAGEVQGLTDGVASVINSRGPDGRYLFGGFRDDQAPVLQKTDGSWVVNNDDPGQRQVTIAQGWQMLANDTAVELCFRINDGQGGTFNLLDALGSLHNLLLAPGEDTNEQLNQSLQAVDQGLNQVFRVQTEVGTRQHIMAISNESLDQRQLYAEQLAGELGDLDYAAAMTQLNREMTALEATRKSVVQLAGLSLFDYL</sequence>
<dbReference type="Pfam" id="PF00669">
    <property type="entry name" value="Flagellin_N"/>
    <property type="match status" value="1"/>
</dbReference>
<evidence type="ECO:0000256" key="1">
    <source>
        <dbReference type="ARBA" id="ARBA00004365"/>
    </source>
</evidence>
<evidence type="ECO:0000256" key="2">
    <source>
        <dbReference type="ARBA" id="ARBA00004613"/>
    </source>
</evidence>
<dbReference type="InterPro" id="IPR001029">
    <property type="entry name" value="Flagellin_N"/>
</dbReference>
<evidence type="ECO:0000256" key="3">
    <source>
        <dbReference type="ARBA" id="ARBA00005709"/>
    </source>
</evidence>
<keyword evidence="8" id="KW-0282">Flagellum</keyword>